<name>B7KD37_GLOC7</name>
<dbReference type="AlphaFoldDB" id="B7KD37"/>
<dbReference type="EMBL" id="CP001291">
    <property type="protein sequence ID" value="ACK73158.1"/>
    <property type="molecule type" value="Genomic_DNA"/>
</dbReference>
<proteinExistence type="predicted"/>
<feature type="transmembrane region" description="Helical" evidence="1">
    <location>
        <begin position="113"/>
        <end position="133"/>
    </location>
</feature>
<dbReference type="RefSeq" id="WP_015956740.1">
    <property type="nucleotide sequence ID" value="NC_011729.1"/>
</dbReference>
<dbReference type="STRING" id="65393.PCC7424_4801"/>
<keyword evidence="3" id="KW-1185">Reference proteome</keyword>
<evidence type="ECO:0000313" key="3">
    <source>
        <dbReference type="Proteomes" id="UP000002384"/>
    </source>
</evidence>
<reference evidence="3" key="1">
    <citation type="journal article" date="2011" name="MBio">
        <title>Novel metabolic attributes of the genus Cyanothece, comprising a group of unicellular nitrogen-fixing Cyanobacteria.</title>
        <authorList>
            <person name="Bandyopadhyay A."/>
            <person name="Elvitigala T."/>
            <person name="Welsh E."/>
            <person name="Stockel J."/>
            <person name="Liberton M."/>
            <person name="Min H."/>
            <person name="Sherman L.A."/>
            <person name="Pakrasi H.B."/>
        </authorList>
    </citation>
    <scope>NUCLEOTIDE SEQUENCE [LARGE SCALE GENOMIC DNA]</scope>
    <source>
        <strain evidence="3">PCC 7424</strain>
    </source>
</reference>
<dbReference type="OrthoDB" id="573194at2"/>
<gene>
    <name evidence="2" type="ordered locus">PCC7424_4801</name>
</gene>
<sequence length="190" mass="22840">MKKKDKIFTEIYKINESTNLCIIEIGIDQYADIFNKWDSAPFKRREVNPELEQYLERCSDEIPFRYPIELHFTFPEGIKDTQKEDKSRDGIKNHFTFRIYIVKRKLNRNNRRTLYCALAGSFFLGIVAIWKFTPERVLPSIIEQGLLIGGWVFLWEAVSLLFFVNYELYHSYRTYKRLRNAPIIFRELSY</sequence>
<keyword evidence="1" id="KW-0812">Transmembrane</keyword>
<protein>
    <submittedName>
        <fullName evidence="2">Uncharacterized protein</fullName>
    </submittedName>
</protein>
<organism evidence="2 3">
    <name type="scientific">Gloeothece citriformis (strain PCC 7424)</name>
    <name type="common">Cyanothece sp. (strain PCC 7424)</name>
    <dbReference type="NCBI Taxonomy" id="65393"/>
    <lineage>
        <taxon>Bacteria</taxon>
        <taxon>Bacillati</taxon>
        <taxon>Cyanobacteriota</taxon>
        <taxon>Cyanophyceae</taxon>
        <taxon>Oscillatoriophycideae</taxon>
        <taxon>Chroococcales</taxon>
        <taxon>Aphanothecaceae</taxon>
        <taxon>Gloeothece</taxon>
        <taxon>Gloeothece citriformis</taxon>
    </lineage>
</organism>
<dbReference type="HOGENOM" id="CLU_112756_0_0_3"/>
<keyword evidence="1" id="KW-0472">Membrane</keyword>
<feature type="transmembrane region" description="Helical" evidence="1">
    <location>
        <begin position="145"/>
        <end position="169"/>
    </location>
</feature>
<dbReference type="Proteomes" id="UP000002384">
    <property type="component" value="Chromosome"/>
</dbReference>
<evidence type="ECO:0000313" key="2">
    <source>
        <dbReference type="EMBL" id="ACK73158.1"/>
    </source>
</evidence>
<evidence type="ECO:0000256" key="1">
    <source>
        <dbReference type="SAM" id="Phobius"/>
    </source>
</evidence>
<dbReference type="eggNOG" id="ENOG5032RHJ">
    <property type="taxonomic scope" value="Bacteria"/>
</dbReference>
<keyword evidence="1" id="KW-1133">Transmembrane helix</keyword>
<dbReference type="KEGG" id="cyc:PCC7424_4801"/>
<accession>B7KD37</accession>